<dbReference type="Proteomes" id="UP000020406">
    <property type="component" value="Unassembled WGS sequence"/>
</dbReference>
<evidence type="ECO:0000313" key="2">
    <source>
        <dbReference type="Proteomes" id="UP000020406"/>
    </source>
</evidence>
<comment type="caution">
    <text evidence="1">The sequence shown here is derived from an EMBL/GenBank/DDBJ whole genome shotgun (WGS) entry which is preliminary data.</text>
</comment>
<sequence length="29" mass="3373">MLFEIKTDSLRDGNALILMKYELYIVIGL</sequence>
<reference evidence="1 2" key="1">
    <citation type="journal article" date="2014" name="Genome Announc.">
        <title>Draft Genome Sequence of Xylella fastidiosa Pear Leaf Scorch Strain in Taiwan.</title>
        <authorList>
            <person name="Su C.C."/>
            <person name="Deng W.L."/>
            <person name="Jan F.J."/>
            <person name="Chang C.J."/>
            <person name="Huang H."/>
            <person name="Chen J."/>
        </authorList>
    </citation>
    <scope>NUCLEOTIDE SEQUENCE [LARGE SCALE GENOMIC DNA]</scope>
    <source>
        <strain evidence="1 2">PLS229</strain>
    </source>
</reference>
<proteinExistence type="predicted"/>
<protein>
    <submittedName>
        <fullName evidence="1">Uncharacterized protein</fullName>
    </submittedName>
</protein>
<gene>
    <name evidence="1" type="ORF">AF72_01775</name>
</gene>
<evidence type="ECO:0000313" key="1">
    <source>
        <dbReference type="EMBL" id="EWS79262.1"/>
    </source>
</evidence>
<name>Z9JND1_9GAMM</name>
<dbReference type="EMBL" id="JDSQ01000002">
    <property type="protein sequence ID" value="EWS79262.1"/>
    <property type="molecule type" value="Genomic_DNA"/>
</dbReference>
<organism evidence="1 2">
    <name type="scientific">Xylella taiwanensis</name>
    <dbReference type="NCBI Taxonomy" id="1444770"/>
    <lineage>
        <taxon>Bacteria</taxon>
        <taxon>Pseudomonadati</taxon>
        <taxon>Pseudomonadota</taxon>
        <taxon>Gammaproteobacteria</taxon>
        <taxon>Lysobacterales</taxon>
        <taxon>Lysobacteraceae</taxon>
        <taxon>Xylella</taxon>
    </lineage>
</organism>
<dbReference type="AlphaFoldDB" id="Z9JND1"/>
<accession>Z9JND1</accession>